<keyword evidence="8" id="KW-1185">Reference proteome</keyword>
<dbReference type="GO" id="GO:0016020">
    <property type="term" value="C:membrane"/>
    <property type="evidence" value="ECO:0007669"/>
    <property type="project" value="UniProtKB-SubCell"/>
</dbReference>
<dbReference type="InterPro" id="IPR005496">
    <property type="entry name" value="Integral_membrane_TerC"/>
</dbReference>
<dbReference type="AlphaFoldDB" id="A0A0M0J7W7"/>
<feature type="transmembrane region" description="Helical" evidence="6">
    <location>
        <begin position="146"/>
        <end position="166"/>
    </location>
</feature>
<evidence type="ECO:0000256" key="2">
    <source>
        <dbReference type="ARBA" id="ARBA00022692"/>
    </source>
</evidence>
<keyword evidence="2 6" id="KW-0812">Transmembrane</keyword>
<feature type="region of interest" description="Disordered" evidence="5">
    <location>
        <begin position="49"/>
        <end position="69"/>
    </location>
</feature>
<feature type="transmembrane region" description="Helical" evidence="6">
    <location>
        <begin position="234"/>
        <end position="258"/>
    </location>
</feature>
<accession>A0A0M0J7W7</accession>
<evidence type="ECO:0000313" key="8">
    <source>
        <dbReference type="Proteomes" id="UP000037460"/>
    </source>
</evidence>
<dbReference type="OrthoDB" id="417520at2759"/>
<evidence type="ECO:0000313" key="7">
    <source>
        <dbReference type="EMBL" id="KOO22555.1"/>
    </source>
</evidence>
<reference evidence="8" key="1">
    <citation type="journal article" date="2015" name="PLoS Genet.">
        <title>Genome Sequence and Transcriptome Analyses of Chrysochromulina tobin: Metabolic Tools for Enhanced Algal Fitness in the Prominent Order Prymnesiales (Haptophyceae).</title>
        <authorList>
            <person name="Hovde B.T."/>
            <person name="Deodato C.R."/>
            <person name="Hunsperger H.M."/>
            <person name="Ryken S.A."/>
            <person name="Yost W."/>
            <person name="Jha R.K."/>
            <person name="Patterson J."/>
            <person name="Monnat R.J. Jr."/>
            <person name="Barlow S.B."/>
            <person name="Starkenburg S.R."/>
            <person name="Cattolico R.A."/>
        </authorList>
    </citation>
    <scope>NUCLEOTIDE SEQUENCE</scope>
    <source>
        <strain evidence="8">CCMP291</strain>
    </source>
</reference>
<dbReference type="PANTHER" id="PTHR30238">
    <property type="entry name" value="MEMBRANE BOUND PREDICTED REDOX MODULATOR"/>
    <property type="match status" value="1"/>
</dbReference>
<evidence type="ECO:0000256" key="5">
    <source>
        <dbReference type="SAM" id="MobiDB-lite"/>
    </source>
</evidence>
<feature type="compositionally biased region" description="Basic and acidic residues" evidence="5">
    <location>
        <begin position="52"/>
        <end position="62"/>
    </location>
</feature>
<feature type="transmembrane region" description="Helical" evidence="6">
    <location>
        <begin position="264"/>
        <end position="283"/>
    </location>
</feature>
<proteinExistence type="predicted"/>
<dbReference type="Proteomes" id="UP000037460">
    <property type="component" value="Unassembled WGS sequence"/>
</dbReference>
<evidence type="ECO:0000256" key="1">
    <source>
        <dbReference type="ARBA" id="ARBA00004141"/>
    </source>
</evidence>
<feature type="transmembrane region" description="Helical" evidence="6">
    <location>
        <begin position="117"/>
        <end position="134"/>
    </location>
</feature>
<sequence>MDYDDFAPPLPKRRNDAGSLRPLNSWHAPVASIDSSGLGLSHAGRERRRRELLHSDSPESRSHTTAKGGTALQQRRAIITTIWSFIATAAFAVGVVLPLKGSQATLDFVTGFLVEKSLSVDNLFVFLMIFEYFHVPDEYTERVLKWGIMSALVLRGVMIAMGVAAVERFRPVLLLFALILIWSSYKMLQPENDEDLSDNAVMKIARWLVDATDEYDGDAFFTTVKGTRRATPMLVVLVCIELSDVLFAVDSIPAVVGITHDPFIVYSSNIFALMALRSLYLILAKSVQQLLYLRHAVAAILGFVGMKMVAEYFGIHVSSFLSLAVILALLAAGTAASIAHNRRSGAGGSASGHEHVRDVV</sequence>
<dbReference type="Pfam" id="PF03741">
    <property type="entry name" value="TerC"/>
    <property type="match status" value="1"/>
</dbReference>
<comment type="caution">
    <text evidence="7">The sequence shown here is derived from an EMBL/GenBank/DDBJ whole genome shotgun (WGS) entry which is preliminary data.</text>
</comment>
<keyword evidence="4 6" id="KW-0472">Membrane</keyword>
<feature type="transmembrane region" description="Helical" evidence="6">
    <location>
        <begin position="315"/>
        <end position="339"/>
    </location>
</feature>
<dbReference type="PANTHER" id="PTHR30238:SF0">
    <property type="entry name" value="THYLAKOID MEMBRANE PROTEIN TERC, CHLOROPLASTIC"/>
    <property type="match status" value="1"/>
</dbReference>
<name>A0A0M0J7W7_9EUKA</name>
<dbReference type="EMBL" id="JWZX01003269">
    <property type="protein sequence ID" value="KOO22555.1"/>
    <property type="molecule type" value="Genomic_DNA"/>
</dbReference>
<comment type="subcellular location">
    <subcellularLocation>
        <location evidence="1">Membrane</location>
        <topology evidence="1">Multi-pass membrane protein</topology>
    </subcellularLocation>
</comment>
<protein>
    <recommendedName>
        <fullName evidence="9">Integral membrane protein terc</fullName>
    </recommendedName>
</protein>
<feature type="transmembrane region" description="Helical" evidence="6">
    <location>
        <begin position="77"/>
        <end position="97"/>
    </location>
</feature>
<feature type="transmembrane region" description="Helical" evidence="6">
    <location>
        <begin position="290"/>
        <end position="309"/>
    </location>
</feature>
<evidence type="ECO:0000256" key="6">
    <source>
        <dbReference type="SAM" id="Phobius"/>
    </source>
</evidence>
<feature type="region of interest" description="Disordered" evidence="5">
    <location>
        <begin position="1"/>
        <end position="21"/>
    </location>
</feature>
<dbReference type="NCBIfam" id="TIGR03718">
    <property type="entry name" value="R_switched_Alx"/>
    <property type="match status" value="1"/>
</dbReference>
<dbReference type="InterPro" id="IPR022369">
    <property type="entry name" value="Integral_membrane_TerC_rswitch"/>
</dbReference>
<evidence type="ECO:0008006" key="9">
    <source>
        <dbReference type="Google" id="ProtNLM"/>
    </source>
</evidence>
<evidence type="ECO:0000256" key="4">
    <source>
        <dbReference type="ARBA" id="ARBA00023136"/>
    </source>
</evidence>
<keyword evidence="3 6" id="KW-1133">Transmembrane helix</keyword>
<organism evidence="7 8">
    <name type="scientific">Chrysochromulina tobinii</name>
    <dbReference type="NCBI Taxonomy" id="1460289"/>
    <lineage>
        <taxon>Eukaryota</taxon>
        <taxon>Haptista</taxon>
        <taxon>Haptophyta</taxon>
        <taxon>Prymnesiophyceae</taxon>
        <taxon>Prymnesiales</taxon>
        <taxon>Chrysochromulinaceae</taxon>
        <taxon>Chrysochromulina</taxon>
    </lineage>
</organism>
<evidence type="ECO:0000256" key="3">
    <source>
        <dbReference type="ARBA" id="ARBA00022989"/>
    </source>
</evidence>
<gene>
    <name evidence="7" type="ORF">Ctob_000071</name>
</gene>